<evidence type="ECO:0000313" key="3">
    <source>
        <dbReference type="Proteomes" id="UP001484239"/>
    </source>
</evidence>
<proteinExistence type="predicted"/>
<name>A0ABU9E8Z4_9BACT</name>
<dbReference type="Gene3D" id="2.60.40.4070">
    <property type="match status" value="1"/>
</dbReference>
<gene>
    <name evidence="2" type="ORF">WI372_09495</name>
</gene>
<feature type="chain" id="PRO_5045255520" description="FlgD Ig-like domain-containing protein" evidence="1">
    <location>
        <begin position="25"/>
        <end position="147"/>
    </location>
</feature>
<keyword evidence="3" id="KW-1185">Reference proteome</keyword>
<evidence type="ECO:0000256" key="1">
    <source>
        <dbReference type="SAM" id="SignalP"/>
    </source>
</evidence>
<dbReference type="Proteomes" id="UP001484239">
    <property type="component" value="Unassembled WGS sequence"/>
</dbReference>
<evidence type="ECO:0000313" key="2">
    <source>
        <dbReference type="EMBL" id="MEK9501212.1"/>
    </source>
</evidence>
<dbReference type="RefSeq" id="WP_405277355.1">
    <property type="nucleotide sequence ID" value="NZ_CP144380.1"/>
</dbReference>
<dbReference type="EMBL" id="JBBHLI010000004">
    <property type="protein sequence ID" value="MEK9501212.1"/>
    <property type="molecule type" value="Genomic_DNA"/>
</dbReference>
<protein>
    <recommendedName>
        <fullName evidence="4">FlgD Ig-like domain-containing protein</fullName>
    </recommendedName>
</protein>
<sequence length="147" mass="16212">MRRLLGVSIVLLTMLGFAFVPASAQEVGGGSSGQQDFELKPNYPNPFNPETNIPFVLSERLFEDGRPVVVSIRIYNLLKQPVASPVAKDHPSGDGLPLVNLEYTRPGEYEAFWDGRDASGRPVASGPYWCQITVNGRSDIIRMFVTK</sequence>
<accession>A0ABU9E8Z4</accession>
<comment type="caution">
    <text evidence="2">The sequence shown here is derived from an EMBL/GenBank/DDBJ whole genome shotgun (WGS) entry which is preliminary data.</text>
</comment>
<reference evidence="2 3" key="1">
    <citation type="submission" date="2024-02" db="EMBL/GenBank/DDBJ databases">
        <title>A novel Gemmatimonadota bacterium.</title>
        <authorList>
            <person name="Du Z.-J."/>
            <person name="Ye Y.-Q."/>
        </authorList>
    </citation>
    <scope>NUCLEOTIDE SEQUENCE [LARGE SCALE GENOMIC DNA]</scope>
    <source>
        <strain evidence="2 3">DH-20</strain>
    </source>
</reference>
<organism evidence="2 3">
    <name type="scientific">Gaopeijia maritima</name>
    <dbReference type="NCBI Taxonomy" id="3119007"/>
    <lineage>
        <taxon>Bacteria</taxon>
        <taxon>Pseudomonadati</taxon>
        <taxon>Gemmatimonadota</taxon>
        <taxon>Longimicrobiia</taxon>
        <taxon>Gaopeijiales</taxon>
        <taxon>Gaopeijiaceae</taxon>
        <taxon>Gaopeijia</taxon>
    </lineage>
</organism>
<evidence type="ECO:0008006" key="4">
    <source>
        <dbReference type="Google" id="ProtNLM"/>
    </source>
</evidence>
<keyword evidence="1" id="KW-0732">Signal</keyword>
<feature type="signal peptide" evidence="1">
    <location>
        <begin position="1"/>
        <end position="24"/>
    </location>
</feature>